<dbReference type="RefSeq" id="WP_353897731.1">
    <property type="nucleotide sequence ID" value="NZ_JBEVCJ010000037.1"/>
</dbReference>
<protein>
    <submittedName>
        <fullName evidence="2">Arylesterase</fullName>
    </submittedName>
</protein>
<dbReference type="InterPro" id="IPR036514">
    <property type="entry name" value="SGNH_hydro_sf"/>
</dbReference>
<keyword evidence="3" id="KW-1185">Reference proteome</keyword>
<dbReference type="Pfam" id="PF13472">
    <property type="entry name" value="Lipase_GDSL_2"/>
    <property type="match status" value="1"/>
</dbReference>
<gene>
    <name evidence="2" type="ORF">ABVT43_18535</name>
</gene>
<dbReference type="SUPFAM" id="SSF52266">
    <property type="entry name" value="SGNH hydrolase"/>
    <property type="match status" value="1"/>
</dbReference>
<dbReference type="PANTHER" id="PTHR30383:SF24">
    <property type="entry name" value="THIOESTERASE 1_PROTEASE 1_LYSOPHOSPHOLIPASE L1"/>
    <property type="match status" value="1"/>
</dbReference>
<evidence type="ECO:0000259" key="1">
    <source>
        <dbReference type="Pfam" id="PF13472"/>
    </source>
</evidence>
<sequence>MPIISAQYSTTKAIVLKSLLFFLIYGLLAGCTPSPSLPKLTDHSTIIAFGDSLTVGVGTSRENSYPQVLEALTGLSVINAGISGETTTGGLKRFQQVLNQYQPTIVILMEGGNDILQNHPREQTQQNLAKMIEIAQDNQIAIVLIGVPEKKLFSQSAPLYQELAEKYELVFEPEILSQLLRNPNMKSDPVHLNREGYSQLANRIFERLKNHGALTD</sequence>
<evidence type="ECO:0000313" key="2">
    <source>
        <dbReference type="EMBL" id="MET1257148.1"/>
    </source>
</evidence>
<proteinExistence type="predicted"/>
<evidence type="ECO:0000313" key="3">
    <source>
        <dbReference type="Proteomes" id="UP001548189"/>
    </source>
</evidence>
<accession>A0ABV2BYY2</accession>
<dbReference type="Proteomes" id="UP001548189">
    <property type="component" value="Unassembled WGS sequence"/>
</dbReference>
<organism evidence="2 3">
    <name type="scientific">Aliikangiella maris</name>
    <dbReference type="NCBI Taxonomy" id="3162458"/>
    <lineage>
        <taxon>Bacteria</taxon>
        <taxon>Pseudomonadati</taxon>
        <taxon>Pseudomonadota</taxon>
        <taxon>Gammaproteobacteria</taxon>
        <taxon>Oceanospirillales</taxon>
        <taxon>Pleioneaceae</taxon>
        <taxon>Aliikangiella</taxon>
    </lineage>
</organism>
<feature type="domain" description="SGNH hydrolase-type esterase" evidence="1">
    <location>
        <begin position="48"/>
        <end position="197"/>
    </location>
</feature>
<name>A0ABV2BYY2_9GAMM</name>
<dbReference type="InterPro" id="IPR051532">
    <property type="entry name" value="Ester_Hydrolysis_Enzymes"/>
</dbReference>
<dbReference type="InterPro" id="IPR013830">
    <property type="entry name" value="SGNH_hydro"/>
</dbReference>
<dbReference type="EMBL" id="JBEVCJ010000037">
    <property type="protein sequence ID" value="MET1257148.1"/>
    <property type="molecule type" value="Genomic_DNA"/>
</dbReference>
<dbReference type="CDD" id="cd01822">
    <property type="entry name" value="Lysophospholipase_L1_like"/>
    <property type="match status" value="1"/>
</dbReference>
<dbReference type="PANTHER" id="PTHR30383">
    <property type="entry name" value="THIOESTERASE 1/PROTEASE 1/LYSOPHOSPHOLIPASE L1"/>
    <property type="match status" value="1"/>
</dbReference>
<comment type="caution">
    <text evidence="2">The sequence shown here is derived from an EMBL/GenBank/DDBJ whole genome shotgun (WGS) entry which is preliminary data.</text>
</comment>
<dbReference type="Gene3D" id="3.40.50.1110">
    <property type="entry name" value="SGNH hydrolase"/>
    <property type="match status" value="1"/>
</dbReference>
<reference evidence="2 3" key="1">
    <citation type="submission" date="2024-06" db="EMBL/GenBank/DDBJ databases">
        <authorList>
            <person name="Li F."/>
        </authorList>
    </citation>
    <scope>NUCLEOTIDE SEQUENCE [LARGE SCALE GENOMIC DNA]</scope>
    <source>
        <strain evidence="2 3">GXAS 311</strain>
    </source>
</reference>